<dbReference type="SUPFAM" id="SSF50814">
    <property type="entry name" value="Lipocalins"/>
    <property type="match status" value="1"/>
</dbReference>
<dbReference type="InterPro" id="IPR012674">
    <property type="entry name" value="Calycin"/>
</dbReference>
<dbReference type="Proteomes" id="UP000324585">
    <property type="component" value="Unassembled WGS sequence"/>
</dbReference>
<name>A0A5J4YT15_PORPP</name>
<comment type="caution">
    <text evidence="2">The sequence shown here is derived from an EMBL/GenBank/DDBJ whole genome shotgun (WGS) entry which is preliminary data.</text>
</comment>
<accession>A0A5J4YT15</accession>
<reference evidence="3" key="1">
    <citation type="journal article" date="2019" name="Nat. Commun.">
        <title>Expansion of phycobilisome linker gene families in mesophilic red algae.</title>
        <authorList>
            <person name="Lee J."/>
            <person name="Kim D."/>
            <person name="Bhattacharya D."/>
            <person name="Yoon H.S."/>
        </authorList>
    </citation>
    <scope>NUCLEOTIDE SEQUENCE [LARGE SCALE GENOMIC DNA]</scope>
    <source>
        <strain evidence="3">CCMP 1328</strain>
    </source>
</reference>
<evidence type="ECO:0000259" key="1">
    <source>
        <dbReference type="Pfam" id="PF21053"/>
    </source>
</evidence>
<dbReference type="OrthoDB" id="991at2759"/>
<dbReference type="OMA" id="VCELGIN"/>
<proteinExistence type="predicted"/>
<feature type="domain" description="Biogenesis factor required for ATP synthase 1-like C-terminal" evidence="1">
    <location>
        <begin position="261"/>
        <end position="395"/>
    </location>
</feature>
<gene>
    <name evidence="2" type="ORF">FVE85_2850</name>
</gene>
<evidence type="ECO:0000313" key="3">
    <source>
        <dbReference type="Proteomes" id="UP000324585"/>
    </source>
</evidence>
<evidence type="ECO:0000313" key="2">
    <source>
        <dbReference type="EMBL" id="KAA8494609.1"/>
    </source>
</evidence>
<dbReference type="InterPro" id="IPR048378">
    <property type="entry name" value="BFA1-like_C"/>
</dbReference>
<dbReference type="AlphaFoldDB" id="A0A5J4YT15"/>
<sequence length="395" mass="42858">MAFACGLPGVGAWGAGASRQIQRTRWDGRGAHSPDLCRGFRLSSPVVCMSMSDARRMGRSAGRWEGSLARYTPDGQFVSRQPTILFLEAEYPFSSGSTSNDDVDPVGISIALRRPAGGQRDALEYRTKSMLQNMRLSGTFCSDLGAYSNGTLQLSSMAPPVLEQGMNACTVDQNGASVPVEARVRGVIFYEFCGSGGFKLSGLSVFREKRSDPAKEEDMKAERMRVPQSSVVSPDVANADVNDVASTQTVAFRSLSEYFAALEGTWRGRSETFTSEAPAGAPPVVSEYTMQFDFDAASQTIRVRSDTPASFETVGTVSASNALTATFDRSTLSMVLLGESGVTSLQPAAFSIPSTAPLLFELCWFRTANERYRVSRTYRANGAWMSTFFSRETRV</sequence>
<keyword evidence="3" id="KW-1185">Reference proteome</keyword>
<dbReference type="Gene3D" id="2.40.128.20">
    <property type="match status" value="2"/>
</dbReference>
<dbReference type="Pfam" id="PF21053">
    <property type="entry name" value="BFA1_C"/>
    <property type="match status" value="1"/>
</dbReference>
<organism evidence="2 3">
    <name type="scientific">Porphyridium purpureum</name>
    <name type="common">Red alga</name>
    <name type="synonym">Porphyridium cruentum</name>
    <dbReference type="NCBI Taxonomy" id="35688"/>
    <lineage>
        <taxon>Eukaryota</taxon>
        <taxon>Rhodophyta</taxon>
        <taxon>Bangiophyceae</taxon>
        <taxon>Porphyridiales</taxon>
        <taxon>Porphyridiaceae</taxon>
        <taxon>Porphyridium</taxon>
    </lineage>
</organism>
<protein>
    <recommendedName>
        <fullName evidence="1">Biogenesis factor required for ATP synthase 1-like C-terminal domain-containing protein</fullName>
    </recommendedName>
</protein>
<dbReference type="EMBL" id="VRMN01000004">
    <property type="protein sequence ID" value="KAA8494609.1"/>
    <property type="molecule type" value="Genomic_DNA"/>
</dbReference>